<evidence type="ECO:0000313" key="2">
    <source>
        <dbReference type="EMBL" id="KAF1829025.1"/>
    </source>
</evidence>
<dbReference type="EMBL" id="ML975472">
    <property type="protein sequence ID" value="KAF1829025.1"/>
    <property type="molecule type" value="Genomic_DNA"/>
</dbReference>
<dbReference type="AlphaFoldDB" id="A0A6A5JWL8"/>
<feature type="transmembrane region" description="Helical" evidence="1">
    <location>
        <begin position="111"/>
        <end position="128"/>
    </location>
</feature>
<keyword evidence="1" id="KW-0472">Membrane</keyword>
<protein>
    <submittedName>
        <fullName evidence="2">Uncharacterized protein</fullName>
    </submittedName>
</protein>
<reference evidence="2" key="1">
    <citation type="submission" date="2020-01" db="EMBL/GenBank/DDBJ databases">
        <authorList>
            <consortium name="DOE Joint Genome Institute"/>
            <person name="Haridas S."/>
            <person name="Albert R."/>
            <person name="Binder M."/>
            <person name="Bloem J."/>
            <person name="Labutti K."/>
            <person name="Salamov A."/>
            <person name="Andreopoulos B."/>
            <person name="Baker S.E."/>
            <person name="Barry K."/>
            <person name="Bills G."/>
            <person name="Bluhm B.H."/>
            <person name="Cannon C."/>
            <person name="Castanera R."/>
            <person name="Culley D.E."/>
            <person name="Daum C."/>
            <person name="Ezra D."/>
            <person name="Gonzalez J.B."/>
            <person name="Henrissat B."/>
            <person name="Kuo A."/>
            <person name="Liang C."/>
            <person name="Lipzen A."/>
            <person name="Lutzoni F."/>
            <person name="Magnuson J."/>
            <person name="Mondo S."/>
            <person name="Nolan M."/>
            <person name="Ohm R."/>
            <person name="Pangilinan J."/>
            <person name="Park H.-J."/>
            <person name="Ramirez L."/>
            <person name="Alfaro M."/>
            <person name="Sun H."/>
            <person name="Tritt A."/>
            <person name="Yoshinaga Y."/>
            <person name="Zwiers L.-H."/>
            <person name="Turgeon B.G."/>
            <person name="Goodwin S.B."/>
            <person name="Spatafora J.W."/>
            <person name="Crous P.W."/>
            <person name="Grigoriev I.V."/>
        </authorList>
    </citation>
    <scope>NUCLEOTIDE SEQUENCE</scope>
    <source>
        <strain evidence="2">P77</strain>
    </source>
</reference>
<evidence type="ECO:0000313" key="3">
    <source>
        <dbReference type="Proteomes" id="UP000800040"/>
    </source>
</evidence>
<name>A0A6A5JWL8_9PLEO</name>
<gene>
    <name evidence="2" type="ORF">BDW02DRAFT_510938</name>
</gene>
<feature type="non-terminal residue" evidence="2">
    <location>
        <position position="181"/>
    </location>
</feature>
<dbReference type="Proteomes" id="UP000800040">
    <property type="component" value="Unassembled WGS sequence"/>
</dbReference>
<keyword evidence="1" id="KW-1133">Transmembrane helix</keyword>
<keyword evidence="3" id="KW-1185">Reference proteome</keyword>
<organism evidence="2 3">
    <name type="scientific">Decorospora gaudefroyi</name>
    <dbReference type="NCBI Taxonomy" id="184978"/>
    <lineage>
        <taxon>Eukaryota</taxon>
        <taxon>Fungi</taxon>
        <taxon>Dikarya</taxon>
        <taxon>Ascomycota</taxon>
        <taxon>Pezizomycotina</taxon>
        <taxon>Dothideomycetes</taxon>
        <taxon>Pleosporomycetidae</taxon>
        <taxon>Pleosporales</taxon>
        <taxon>Pleosporineae</taxon>
        <taxon>Pleosporaceae</taxon>
        <taxon>Decorospora</taxon>
    </lineage>
</organism>
<dbReference type="OrthoDB" id="3695514at2759"/>
<proteinExistence type="predicted"/>
<keyword evidence="1" id="KW-0812">Transmembrane</keyword>
<accession>A0A6A5JWL8</accession>
<evidence type="ECO:0000256" key="1">
    <source>
        <dbReference type="SAM" id="Phobius"/>
    </source>
</evidence>
<sequence>MVYRRSTQSTSSASLATHPREVLDLNPVTIIVSLHKALKSTAYEPRSDPDPGALESLSSRLQKRVQSDIRAIARGSSLDPKIDWEASVFKPIIATFDLTEDLHVCKADAEYIFLLAVTLLLAYELLILSGKSKARRLRSFLARAFKEYFVEPEVCSRLSKVLGAERRRLAEGLADMKVVKA</sequence>